<evidence type="ECO:0000313" key="1">
    <source>
        <dbReference type="EMBL" id="CCG07261.1"/>
    </source>
</evidence>
<evidence type="ECO:0000313" key="2">
    <source>
        <dbReference type="Proteomes" id="UP000033220"/>
    </source>
</evidence>
<accession>H6SPZ1</accession>
<dbReference type="Proteomes" id="UP000033220">
    <property type="component" value="Chromosome DSM 122"/>
</dbReference>
<dbReference type="Pfam" id="PF04339">
    <property type="entry name" value="FemAB_like"/>
    <property type="match status" value="1"/>
</dbReference>
<evidence type="ECO:0008006" key="3">
    <source>
        <dbReference type="Google" id="ProtNLM"/>
    </source>
</evidence>
<dbReference type="InterPro" id="IPR016181">
    <property type="entry name" value="Acyl_CoA_acyltransferase"/>
</dbReference>
<dbReference type="InterPro" id="IPR007434">
    <property type="entry name" value="FemAB-like"/>
</dbReference>
<dbReference type="Gene3D" id="3.40.630.30">
    <property type="match status" value="1"/>
</dbReference>
<dbReference type="PANTHER" id="PTHR47017">
    <property type="entry name" value="ACYL-COA"/>
    <property type="match status" value="1"/>
</dbReference>
<dbReference type="AlphaFoldDB" id="H6SPZ1"/>
<dbReference type="PATRIC" id="fig|1150469.3.peg.738"/>
<sequence length="424" mass="47233">MRGLGRLRLPSLLFFKAGEAQPPQTPHSLPGREKSMAAGRLRFCPSITEVPAPAWDACAGPDNPFVSHAFLHALEASGSVGEGTGWGPLHAVLEDARGRVRACAPLYAKSHSYGEYVFDWEWARAYQRAGGRYYPKLQGAVPFTPVTGPRLLAPPQDPERRDWQAALLEGLLDFARRLNVSGLHLTFVPDDETPLLADKGLLLRQGFQYHWENPGYRDFDDFLASLTSRKRKALRKERERANRQGIRFLTLQGAAITERHWDAFDRFYRDTVDRKWGGAYLTRDFFLRLGATMGDRVVLVMGEEDRPNGALVCGALNLVGGDTLYGRTWGAAGDARFLHFEACYYRALDYAIAHGLNRVEAGAQGEHKISRGYRPRATWSAHWLADPALGRAVAEFITHERALVAQAMVALADDGPFRAEDPCS</sequence>
<dbReference type="PANTHER" id="PTHR47017:SF1">
    <property type="entry name" value="ACYL-COA"/>
    <property type="match status" value="1"/>
</dbReference>
<keyword evidence="2" id="KW-1185">Reference proteome</keyword>
<proteinExistence type="predicted"/>
<dbReference type="eggNOG" id="COG3146">
    <property type="taxonomic scope" value="Bacteria"/>
</dbReference>
<dbReference type="STRING" id="1150469.RSPPHO_00635"/>
<organism evidence="1 2">
    <name type="scientific">Pararhodospirillum photometricum DSM 122</name>
    <dbReference type="NCBI Taxonomy" id="1150469"/>
    <lineage>
        <taxon>Bacteria</taxon>
        <taxon>Pseudomonadati</taxon>
        <taxon>Pseudomonadota</taxon>
        <taxon>Alphaproteobacteria</taxon>
        <taxon>Rhodospirillales</taxon>
        <taxon>Rhodospirillaceae</taxon>
        <taxon>Pararhodospirillum</taxon>
    </lineage>
</organism>
<name>H6SPZ1_PARPM</name>
<dbReference type="SUPFAM" id="SSF55729">
    <property type="entry name" value="Acyl-CoA N-acyltransferases (Nat)"/>
    <property type="match status" value="1"/>
</dbReference>
<gene>
    <name evidence="1" type="ORF">RSPPHO_00635</name>
</gene>
<dbReference type="KEGG" id="rpm:RSPPHO_00635"/>
<protein>
    <recommendedName>
        <fullName evidence="3">N-acetyltransferase</fullName>
    </recommendedName>
</protein>
<dbReference type="HOGENOM" id="CLU_036032_1_1_5"/>
<dbReference type="EMBL" id="HE663493">
    <property type="protein sequence ID" value="CCG07261.1"/>
    <property type="molecule type" value="Genomic_DNA"/>
</dbReference>
<reference evidence="1 2" key="1">
    <citation type="submission" date="2012-02" db="EMBL/GenBank/DDBJ databases">
        <title>Shotgun genome sequence of Phaeospirillum photometricum DSM 122.</title>
        <authorList>
            <person name="Duquesne K."/>
            <person name="Sturgis J."/>
        </authorList>
    </citation>
    <scope>NUCLEOTIDE SEQUENCE [LARGE SCALE GENOMIC DNA]</scope>
    <source>
        <strain evidence="2">DSM122</strain>
    </source>
</reference>